<dbReference type="EMBL" id="ABEU02000008">
    <property type="protein sequence ID" value="PNR49273.1"/>
    <property type="molecule type" value="Genomic_DNA"/>
</dbReference>
<dbReference type="Proteomes" id="UP000006727">
    <property type="component" value="Chromosome 8"/>
</dbReference>
<sequence length="46" mass="5200">MKNLNLDLVHNLSEPICANDTQAVIFLGPTIWHCVIERTARHEGQT</sequence>
<evidence type="ECO:0000313" key="1">
    <source>
        <dbReference type="EMBL" id="PNR49273.1"/>
    </source>
</evidence>
<proteinExistence type="predicted"/>
<dbReference type="Gramene" id="Pp3c8_5037V3.1">
    <property type="protein sequence ID" value="Pp3c8_5037V3.1"/>
    <property type="gene ID" value="Pp3c8_5037"/>
</dbReference>
<gene>
    <name evidence="1" type="ORF">PHYPA_011169</name>
</gene>
<dbReference type="EnsemblPlants" id="Pp3c8_5037V3.1">
    <property type="protein sequence ID" value="Pp3c8_5037V3.1"/>
    <property type="gene ID" value="Pp3c8_5037"/>
</dbReference>
<dbReference type="InParanoid" id="A0A2K1K668"/>
<accession>A0A2K1K668</accession>
<reference evidence="1 3" key="1">
    <citation type="journal article" date="2008" name="Science">
        <title>The Physcomitrella genome reveals evolutionary insights into the conquest of land by plants.</title>
        <authorList>
            <person name="Rensing S."/>
            <person name="Lang D."/>
            <person name="Zimmer A."/>
            <person name="Terry A."/>
            <person name="Salamov A."/>
            <person name="Shapiro H."/>
            <person name="Nishiyama T."/>
            <person name="Perroud P.-F."/>
            <person name="Lindquist E."/>
            <person name="Kamisugi Y."/>
            <person name="Tanahashi T."/>
            <person name="Sakakibara K."/>
            <person name="Fujita T."/>
            <person name="Oishi K."/>
            <person name="Shin-I T."/>
            <person name="Kuroki Y."/>
            <person name="Toyoda A."/>
            <person name="Suzuki Y."/>
            <person name="Hashimoto A."/>
            <person name="Yamaguchi K."/>
            <person name="Sugano A."/>
            <person name="Kohara Y."/>
            <person name="Fujiyama A."/>
            <person name="Anterola A."/>
            <person name="Aoki S."/>
            <person name="Ashton N."/>
            <person name="Barbazuk W.B."/>
            <person name="Barker E."/>
            <person name="Bennetzen J."/>
            <person name="Bezanilla M."/>
            <person name="Blankenship R."/>
            <person name="Cho S.H."/>
            <person name="Dutcher S."/>
            <person name="Estelle M."/>
            <person name="Fawcett J.A."/>
            <person name="Gundlach H."/>
            <person name="Hanada K."/>
            <person name="Heyl A."/>
            <person name="Hicks K.A."/>
            <person name="Hugh J."/>
            <person name="Lohr M."/>
            <person name="Mayer K."/>
            <person name="Melkozernov A."/>
            <person name="Murata T."/>
            <person name="Nelson D."/>
            <person name="Pils B."/>
            <person name="Prigge M."/>
            <person name="Reiss B."/>
            <person name="Renner T."/>
            <person name="Rombauts S."/>
            <person name="Rushton P."/>
            <person name="Sanderfoot A."/>
            <person name="Schween G."/>
            <person name="Shiu S.-H."/>
            <person name="Stueber K."/>
            <person name="Theodoulou F.L."/>
            <person name="Tu H."/>
            <person name="Van de Peer Y."/>
            <person name="Verrier P.J."/>
            <person name="Waters E."/>
            <person name="Wood A."/>
            <person name="Yang L."/>
            <person name="Cove D."/>
            <person name="Cuming A."/>
            <person name="Hasebe M."/>
            <person name="Lucas S."/>
            <person name="Mishler D.B."/>
            <person name="Reski R."/>
            <person name="Grigoriev I."/>
            <person name="Quatrano R.S."/>
            <person name="Boore J.L."/>
        </authorList>
    </citation>
    <scope>NUCLEOTIDE SEQUENCE [LARGE SCALE GENOMIC DNA]</scope>
    <source>
        <strain evidence="2 3">cv. Gransden 2004</strain>
    </source>
</reference>
<keyword evidence="3" id="KW-1185">Reference proteome</keyword>
<evidence type="ECO:0000313" key="3">
    <source>
        <dbReference type="Proteomes" id="UP000006727"/>
    </source>
</evidence>
<reference evidence="1 3" key="2">
    <citation type="journal article" date="2018" name="Plant J.">
        <title>The Physcomitrella patens chromosome-scale assembly reveals moss genome structure and evolution.</title>
        <authorList>
            <person name="Lang D."/>
            <person name="Ullrich K.K."/>
            <person name="Murat F."/>
            <person name="Fuchs J."/>
            <person name="Jenkins J."/>
            <person name="Haas F.B."/>
            <person name="Piednoel M."/>
            <person name="Gundlach H."/>
            <person name="Van Bel M."/>
            <person name="Meyberg R."/>
            <person name="Vives C."/>
            <person name="Morata J."/>
            <person name="Symeonidi A."/>
            <person name="Hiss M."/>
            <person name="Muchero W."/>
            <person name="Kamisugi Y."/>
            <person name="Saleh O."/>
            <person name="Blanc G."/>
            <person name="Decker E.L."/>
            <person name="van Gessel N."/>
            <person name="Grimwood J."/>
            <person name="Hayes R.D."/>
            <person name="Graham S.W."/>
            <person name="Gunter L.E."/>
            <person name="McDaniel S.F."/>
            <person name="Hoernstein S.N.W."/>
            <person name="Larsson A."/>
            <person name="Li F.W."/>
            <person name="Perroud P.F."/>
            <person name="Phillips J."/>
            <person name="Ranjan P."/>
            <person name="Rokshar D.S."/>
            <person name="Rothfels C.J."/>
            <person name="Schneider L."/>
            <person name="Shu S."/>
            <person name="Stevenson D.W."/>
            <person name="Thummler F."/>
            <person name="Tillich M."/>
            <person name="Villarreal Aguilar J.C."/>
            <person name="Widiez T."/>
            <person name="Wong G.K."/>
            <person name="Wymore A."/>
            <person name="Zhang Y."/>
            <person name="Zimmer A.D."/>
            <person name="Quatrano R.S."/>
            <person name="Mayer K.F.X."/>
            <person name="Goodstein D."/>
            <person name="Casacuberta J.M."/>
            <person name="Vandepoele K."/>
            <person name="Reski R."/>
            <person name="Cuming A.C."/>
            <person name="Tuskan G.A."/>
            <person name="Maumus F."/>
            <person name="Salse J."/>
            <person name="Schmutz J."/>
            <person name="Rensing S.A."/>
        </authorList>
    </citation>
    <scope>NUCLEOTIDE SEQUENCE [LARGE SCALE GENOMIC DNA]</scope>
    <source>
        <strain evidence="2 3">cv. Gransden 2004</strain>
    </source>
</reference>
<dbReference type="AlphaFoldDB" id="A0A2K1K668"/>
<protein>
    <submittedName>
        <fullName evidence="1 2">Uncharacterized protein</fullName>
    </submittedName>
</protein>
<evidence type="ECO:0000313" key="2">
    <source>
        <dbReference type="EnsemblPlants" id="Pp3c8_5037V3.1"/>
    </source>
</evidence>
<reference evidence="2" key="3">
    <citation type="submission" date="2020-12" db="UniProtKB">
        <authorList>
            <consortium name="EnsemblPlants"/>
        </authorList>
    </citation>
    <scope>IDENTIFICATION</scope>
</reference>
<name>A0A2K1K668_PHYPA</name>
<organism evidence="1">
    <name type="scientific">Physcomitrium patens</name>
    <name type="common">Spreading-leaved earth moss</name>
    <name type="synonym">Physcomitrella patens</name>
    <dbReference type="NCBI Taxonomy" id="3218"/>
    <lineage>
        <taxon>Eukaryota</taxon>
        <taxon>Viridiplantae</taxon>
        <taxon>Streptophyta</taxon>
        <taxon>Embryophyta</taxon>
        <taxon>Bryophyta</taxon>
        <taxon>Bryophytina</taxon>
        <taxon>Bryopsida</taxon>
        <taxon>Funariidae</taxon>
        <taxon>Funariales</taxon>
        <taxon>Funariaceae</taxon>
        <taxon>Physcomitrium</taxon>
    </lineage>
</organism>